<dbReference type="Proteomes" id="UP000243217">
    <property type="component" value="Unassembled WGS sequence"/>
</dbReference>
<reference evidence="3 4" key="1">
    <citation type="journal article" date="2014" name="Genome Biol. Evol.">
        <title>The secreted proteins of Achlya hypogyna and Thraustotheca clavata identify the ancestral oomycete secretome and reveal gene acquisitions by horizontal gene transfer.</title>
        <authorList>
            <person name="Misner I."/>
            <person name="Blouin N."/>
            <person name="Leonard G."/>
            <person name="Richards T.A."/>
            <person name="Lane C.E."/>
        </authorList>
    </citation>
    <scope>NUCLEOTIDE SEQUENCE [LARGE SCALE GENOMIC DNA]</scope>
    <source>
        <strain evidence="3 4">ATCC 34112</strain>
    </source>
</reference>
<evidence type="ECO:0000259" key="2">
    <source>
        <dbReference type="PROSITE" id="PS50086"/>
    </source>
</evidence>
<feature type="region of interest" description="Disordered" evidence="1">
    <location>
        <begin position="336"/>
        <end position="397"/>
    </location>
</feature>
<dbReference type="GO" id="GO:0005096">
    <property type="term" value="F:GTPase activator activity"/>
    <property type="evidence" value="ECO:0007669"/>
    <property type="project" value="TreeGrafter"/>
</dbReference>
<feature type="region of interest" description="Disordered" evidence="1">
    <location>
        <begin position="507"/>
        <end position="535"/>
    </location>
</feature>
<dbReference type="InterPro" id="IPR050302">
    <property type="entry name" value="Rab_GAP_TBC_domain"/>
</dbReference>
<feature type="compositionally biased region" description="Acidic residues" evidence="1">
    <location>
        <begin position="386"/>
        <end position="395"/>
    </location>
</feature>
<feature type="non-terminal residue" evidence="3">
    <location>
        <position position="1"/>
    </location>
</feature>
<comment type="caution">
    <text evidence="3">The sequence shown here is derived from an EMBL/GenBank/DDBJ whole genome shotgun (WGS) entry which is preliminary data.</text>
</comment>
<feature type="region of interest" description="Disordered" evidence="1">
    <location>
        <begin position="581"/>
        <end position="619"/>
    </location>
</feature>
<dbReference type="EMBL" id="JNBS01004892">
    <property type="protein sequence ID" value="OQR81810.1"/>
    <property type="molecule type" value="Genomic_DNA"/>
</dbReference>
<organism evidence="3 4">
    <name type="scientific">Thraustotheca clavata</name>
    <dbReference type="NCBI Taxonomy" id="74557"/>
    <lineage>
        <taxon>Eukaryota</taxon>
        <taxon>Sar</taxon>
        <taxon>Stramenopiles</taxon>
        <taxon>Oomycota</taxon>
        <taxon>Saprolegniomycetes</taxon>
        <taxon>Saprolegniales</taxon>
        <taxon>Achlyaceae</taxon>
        <taxon>Thraustotheca</taxon>
    </lineage>
</organism>
<dbReference type="SUPFAM" id="SSF47923">
    <property type="entry name" value="Ypt/Rab-GAP domain of gyp1p"/>
    <property type="match status" value="2"/>
</dbReference>
<dbReference type="FunFam" id="1.10.8.270:FF:000016">
    <property type="entry name" value="TBC1 domain family member 2A"/>
    <property type="match status" value="1"/>
</dbReference>
<dbReference type="Gene3D" id="1.10.8.270">
    <property type="entry name" value="putative rabgap domain of human tbc1 domain family member 14 like domains"/>
    <property type="match status" value="1"/>
</dbReference>
<dbReference type="OrthoDB" id="294251at2759"/>
<dbReference type="SMART" id="SM00164">
    <property type="entry name" value="TBC"/>
    <property type="match status" value="1"/>
</dbReference>
<sequence length="808" mass="91565">VGENCYGAWLHLFAQYEMQQIQLFNETANDDILASSNGGSGKLAHELWKTEERVRMLVREEAFCKHMPEDLHGKLWLILSGANLEMQQNPGLYHNLLANDPINGEAVRQIDADIHRTIGPEETDWSDQHTQKLRNVLVAYASHNPTLGYCQGLNYVVARLLQCVGGYEEASFWLLDRMIAMLPDDYYTTMLGVAVDQHVFAFLVSQQKPDIIRHIESLGGLGSELSLACTEWFLTLFASPCKKDITMRVWDLFFINGSEVLFRVALAMMHIEHANIIHCHYYADVLTCLNQMGRDTNIDPNTLLRLAQEQDIPMMAIEDLRVMHRLELASGIASSVAPNAKESNETPRTSISGPAPSPVKRRKHRNRHQQDPLLSARSIPRHLSQEDIEEDEEETTTYFSGAPPKIVEYYWKPDDGFAFPQYFDDDPPSTAHDWRRRQRQYSDMGTIGRRSLEQSKTSSFRENRSKSTADDLRSIFGHDHHNERPEKGLGVIFKRLEEWGRDLKAAKERKKQEKAQRQPKIVEDTFEDDSVYPPPPPPGSFELLIKPTKLEPKPTKSEAFQMIQEQFAIQSQIQDQLARCNFSPRKSSPPTTLSTGPATTQRPLSGERTRRMVSSRSTPSLLTLEIPLEDAEDDFTQRQRSGTTTKVLPPRYHVTPATHAENSHVNGTPKTKLVKRHVPLLSIDSTVEPPDMRRHTSLPVSARQVQSLNARQMNQENARLLRDRANVVNYLHRKASDVSSITSLSAAGSPASESEMVWRGSMSSDEGRRVRAQRTNSFSFLERLSIDLGNSLLDSTGSLNEHASLLEC</sequence>
<accession>A0A1V9Y7V5</accession>
<dbReference type="Pfam" id="PF00566">
    <property type="entry name" value="RabGAP-TBC"/>
    <property type="match status" value="1"/>
</dbReference>
<dbReference type="STRING" id="74557.A0A1V9Y7V5"/>
<gene>
    <name evidence="3" type="ORF">THRCLA_11379</name>
</gene>
<protein>
    <recommendedName>
        <fullName evidence="2">Rab-GAP TBC domain-containing protein</fullName>
    </recommendedName>
</protein>
<proteinExistence type="predicted"/>
<keyword evidence="4" id="KW-1185">Reference proteome</keyword>
<feature type="domain" description="Rab-GAP TBC" evidence="2">
    <location>
        <begin position="66"/>
        <end position="257"/>
    </location>
</feature>
<dbReference type="AlphaFoldDB" id="A0A1V9Y7V5"/>
<dbReference type="InterPro" id="IPR035969">
    <property type="entry name" value="Rab-GAP_TBC_sf"/>
</dbReference>
<evidence type="ECO:0000313" key="4">
    <source>
        <dbReference type="Proteomes" id="UP000243217"/>
    </source>
</evidence>
<feature type="compositionally biased region" description="Basic and acidic residues" evidence="1">
    <location>
        <begin position="507"/>
        <end position="523"/>
    </location>
</feature>
<dbReference type="PANTHER" id="PTHR47219:SF20">
    <property type="entry name" value="TBC1 DOMAIN FAMILY MEMBER 2B"/>
    <property type="match status" value="1"/>
</dbReference>
<dbReference type="Gene3D" id="1.10.472.80">
    <property type="entry name" value="Ypt/Rab-GAP domain of gyp1p, domain 3"/>
    <property type="match status" value="1"/>
</dbReference>
<dbReference type="PANTHER" id="PTHR47219">
    <property type="entry name" value="RAB GTPASE-ACTIVATING PROTEIN 1-LIKE"/>
    <property type="match status" value="1"/>
</dbReference>
<evidence type="ECO:0000313" key="3">
    <source>
        <dbReference type="EMBL" id="OQR81810.1"/>
    </source>
</evidence>
<dbReference type="InterPro" id="IPR000195">
    <property type="entry name" value="Rab-GAP-TBC_dom"/>
</dbReference>
<evidence type="ECO:0000256" key="1">
    <source>
        <dbReference type="SAM" id="MobiDB-lite"/>
    </source>
</evidence>
<dbReference type="GO" id="GO:0031267">
    <property type="term" value="F:small GTPase binding"/>
    <property type="evidence" value="ECO:0007669"/>
    <property type="project" value="TreeGrafter"/>
</dbReference>
<dbReference type="PROSITE" id="PS50086">
    <property type="entry name" value="TBC_RABGAP"/>
    <property type="match status" value="1"/>
</dbReference>
<feature type="compositionally biased region" description="Polar residues" evidence="1">
    <location>
        <begin position="584"/>
        <end position="603"/>
    </location>
</feature>
<name>A0A1V9Y7V5_9STRA</name>